<organism evidence="1 2">
    <name type="scientific">Saprolegnia parasitica (strain CBS 223.65)</name>
    <dbReference type="NCBI Taxonomy" id="695850"/>
    <lineage>
        <taxon>Eukaryota</taxon>
        <taxon>Sar</taxon>
        <taxon>Stramenopiles</taxon>
        <taxon>Oomycota</taxon>
        <taxon>Saprolegniomycetes</taxon>
        <taxon>Saprolegniales</taxon>
        <taxon>Saprolegniaceae</taxon>
        <taxon>Saprolegnia</taxon>
    </lineage>
</organism>
<accession>A0A067CHN4</accession>
<name>A0A067CHN4_SAPPC</name>
<dbReference type="OrthoDB" id="539213at2759"/>
<dbReference type="InterPro" id="IPR002110">
    <property type="entry name" value="Ankyrin_rpt"/>
</dbReference>
<dbReference type="PANTHER" id="PTHR46586">
    <property type="entry name" value="ANKYRIN REPEAT-CONTAINING PROTEIN"/>
    <property type="match status" value="1"/>
</dbReference>
<evidence type="ECO:0000313" key="1">
    <source>
        <dbReference type="EMBL" id="KDO28665.1"/>
    </source>
</evidence>
<dbReference type="STRING" id="695850.A0A067CHN4"/>
<dbReference type="Gene3D" id="1.25.40.20">
    <property type="entry name" value="Ankyrin repeat-containing domain"/>
    <property type="match status" value="2"/>
</dbReference>
<dbReference type="VEuPathDB" id="FungiDB:SPRG_06519"/>
<dbReference type="EMBL" id="KK583210">
    <property type="protein sequence ID" value="KDO28665.1"/>
    <property type="molecule type" value="Genomic_DNA"/>
</dbReference>
<dbReference type="Pfam" id="PF12796">
    <property type="entry name" value="Ank_2"/>
    <property type="match status" value="1"/>
</dbReference>
<dbReference type="SUPFAM" id="SSF48403">
    <property type="entry name" value="Ankyrin repeat"/>
    <property type="match status" value="1"/>
</dbReference>
<dbReference type="InterPro" id="IPR036770">
    <property type="entry name" value="Ankyrin_rpt-contain_sf"/>
</dbReference>
<dbReference type="Proteomes" id="UP000030745">
    <property type="component" value="Unassembled WGS sequence"/>
</dbReference>
<dbReference type="InterPro" id="IPR052050">
    <property type="entry name" value="SecEffector_AnkRepeat"/>
</dbReference>
<dbReference type="GeneID" id="24128865"/>
<proteinExistence type="predicted"/>
<keyword evidence="2" id="KW-1185">Reference proteome</keyword>
<dbReference type="RefSeq" id="XP_012200724.1">
    <property type="nucleotide sequence ID" value="XM_012345334.1"/>
</dbReference>
<dbReference type="AlphaFoldDB" id="A0A067CHN4"/>
<dbReference type="KEGG" id="spar:SPRG_06519"/>
<evidence type="ECO:0000313" key="2">
    <source>
        <dbReference type="Proteomes" id="UP000030745"/>
    </source>
</evidence>
<dbReference type="PANTHER" id="PTHR46586:SF3">
    <property type="entry name" value="ANKYRIN REPEAT-CONTAINING PROTEIN"/>
    <property type="match status" value="1"/>
</dbReference>
<sequence>MAMDDAATWGHLDVVEFLQTNHTEGCTVDALDGAITHGHLDVARFLMEHRSEGASPNILDLAAANGHLDVVKYLHSLGSFGCTVAAVDKAASNGHLKVATFLLTNRNAGCTRDMVVRYALKRGHERTTEYLLSLGPEMRGVVQRLLARGMPCDPRWIAQASAVNNVPLVRFLHEHPNHSCHPEAMQAAIVNEAWDVVDFLLAHCTAKVAVDALRAALSFSNLDVSVRMLQRHPELRNDNLLALAIHSHDIKVTGYLLAAGIGKPRECLIEIVGRRNYVTMSNLLLPYCMGATDHIGNVTFLLDLLELPDSRRARRRATTLQLISPSSCSKEERPVKRSSFLPAWWREQQV</sequence>
<protein>
    <submittedName>
        <fullName evidence="1">Uncharacterized protein</fullName>
    </submittedName>
</protein>
<gene>
    <name evidence="1" type="ORF">SPRG_06519</name>
</gene>
<reference evidence="1 2" key="1">
    <citation type="journal article" date="2013" name="PLoS Genet.">
        <title>Distinctive expansion of potential virulence genes in the genome of the oomycete fish pathogen Saprolegnia parasitica.</title>
        <authorList>
            <person name="Jiang R.H."/>
            <person name="de Bruijn I."/>
            <person name="Haas B.J."/>
            <person name="Belmonte R."/>
            <person name="Lobach L."/>
            <person name="Christie J."/>
            <person name="van den Ackerveken G."/>
            <person name="Bottin A."/>
            <person name="Bulone V."/>
            <person name="Diaz-Moreno S.M."/>
            <person name="Dumas B."/>
            <person name="Fan L."/>
            <person name="Gaulin E."/>
            <person name="Govers F."/>
            <person name="Grenville-Briggs L.J."/>
            <person name="Horner N.R."/>
            <person name="Levin J.Z."/>
            <person name="Mammella M."/>
            <person name="Meijer H.J."/>
            <person name="Morris P."/>
            <person name="Nusbaum C."/>
            <person name="Oome S."/>
            <person name="Phillips A.J."/>
            <person name="van Rooyen D."/>
            <person name="Rzeszutek E."/>
            <person name="Saraiva M."/>
            <person name="Secombes C.J."/>
            <person name="Seidl M.F."/>
            <person name="Snel B."/>
            <person name="Stassen J.H."/>
            <person name="Sykes S."/>
            <person name="Tripathy S."/>
            <person name="van den Berg H."/>
            <person name="Vega-Arreguin J.C."/>
            <person name="Wawra S."/>
            <person name="Young S.K."/>
            <person name="Zeng Q."/>
            <person name="Dieguez-Uribeondo J."/>
            <person name="Russ C."/>
            <person name="Tyler B.M."/>
            <person name="van West P."/>
        </authorList>
    </citation>
    <scope>NUCLEOTIDE SEQUENCE [LARGE SCALE GENOMIC DNA]</scope>
    <source>
        <strain evidence="1 2">CBS 223.65</strain>
    </source>
</reference>